<dbReference type="SUPFAM" id="SSF63411">
    <property type="entry name" value="LuxS/MPP-like metallohydrolase"/>
    <property type="match status" value="4"/>
</dbReference>
<evidence type="ECO:0000256" key="4">
    <source>
        <dbReference type="ARBA" id="ARBA00022801"/>
    </source>
</evidence>
<evidence type="ECO:0000259" key="9">
    <source>
        <dbReference type="Pfam" id="PF05193"/>
    </source>
</evidence>
<dbReference type="GO" id="GO:0051603">
    <property type="term" value="P:proteolysis involved in protein catabolic process"/>
    <property type="evidence" value="ECO:0007669"/>
    <property type="project" value="TreeGrafter"/>
</dbReference>
<dbReference type="Gene3D" id="3.30.830.10">
    <property type="entry name" value="Metalloenzyme, LuxS/M16 peptidase-like"/>
    <property type="match status" value="4"/>
</dbReference>
<dbReference type="OrthoDB" id="952271at2759"/>
<keyword evidence="3" id="KW-0479">Metal-binding</keyword>
<sequence length="1028" mass="117094">MSISQPNDPGLAHRPSPAVLSTNHLEKSSLDNRDYRVMRLENELEILLVHDPETDKASAALTVGTGYFSDENGMPGIAHAVEHTSFMGTKKYPIENEYSQYVSSNSGDHNACTTDTFTSYFFDVAARPANDEEPSDTNPSPLRGALDRFAQFFIEPLFLSSTLDRELRAVDSENKKNSQNDYWRLGQLERSLSNPKHPYGHFPTGNMEVLKTKPEAEGINVRDKFIEFHDKKYSANLMKLVVLGRESLDVLEKWVVEFFATIVNKNLPRNIWDNEVPFREDDLGMQCFAKPVKNLQKLNLFFPFIDEESLYDSQPGRYISHLIGHKEPGSIMCCIKAKGWANDLSVVSCPVCPGTANIFEVEIKLTEEGLKNYPEILKIFFQYVSLLKETLPQEWIFTEQQTMADIGFRFQENEPASEFTSKISAVMHEPLPREWLLSGRSRLRKFDPKLIETALAQIRPDNFCMTVVSRNFPGNWDKKEKWYGTEYRYEKIPDDLMNAYKEAAAISREGRFSELHLPHKNKFIPSKLEVEKKEVAEPALAPCVLRNDTVIRTWWKKDDTFWVPRANVIVRLKSPIIFASSGNALKARLFTELVGDALEEDSHYAELAGLRHTVMVDSRGLSLEISGYNDKLHVLLEQVAATVRDIEIKEERFLIAKERLTRDYDNWLLLSAYQQVEDYMSWLNAEQDYIIEELATELPSITVDDIRLFHKQALSQLHIEVYAHGNMYKSDALKVTDMVESILKPRALPGEQVPIIRSLVLPPGSNLVYHKTLKDPDNVNHCIETWYYVGDKGDRQVRAKTLLFDQMVHEPAYDQLRTKEQLGYIVFTGMRTFSTTCGFRVLIQSERTPAYLDSRIEAFLEKVGALLENMSEADFEGHKRSLIIKRLEKLTNLDQESSRHCTQISSEYYDFEQTPLDAAHIKPLTKADMQEFYNRYLSPASKTRARISVHLHARGTSELGKKGLGLKQTSDEANAADTAVNGSSAAETAVEITDVRRYKASLQATAGARPWKPISDFEDGPDTSPIAG</sequence>
<evidence type="ECO:0000256" key="6">
    <source>
        <dbReference type="ARBA" id="ARBA00023049"/>
    </source>
</evidence>
<dbReference type="Pfam" id="PF05193">
    <property type="entry name" value="Peptidase_M16_C"/>
    <property type="match status" value="1"/>
</dbReference>
<keyword evidence="5" id="KW-0862">Zinc</keyword>
<protein>
    <submittedName>
        <fullName evidence="12">Metalloenzyme, LuxS/M16 peptidase-like protein</fullName>
    </submittedName>
</protein>
<keyword evidence="4" id="KW-0378">Hydrolase</keyword>
<dbReference type="GO" id="GO:0046872">
    <property type="term" value="F:metal ion binding"/>
    <property type="evidence" value="ECO:0007669"/>
    <property type="project" value="UniProtKB-KW"/>
</dbReference>
<dbReference type="Pfam" id="PF00675">
    <property type="entry name" value="Peptidase_M16"/>
    <property type="match status" value="1"/>
</dbReference>
<comment type="similarity">
    <text evidence="1">Belongs to the peptidase M16 family.</text>
</comment>
<dbReference type="GO" id="GO:0043171">
    <property type="term" value="P:peptide catabolic process"/>
    <property type="evidence" value="ECO:0007669"/>
    <property type="project" value="TreeGrafter"/>
</dbReference>
<dbReference type="PANTHER" id="PTHR43690:SF18">
    <property type="entry name" value="INSULIN-DEGRADING ENZYME-RELATED"/>
    <property type="match status" value="1"/>
</dbReference>
<accession>A0A8K0WIW8</accession>
<dbReference type="Proteomes" id="UP000813444">
    <property type="component" value="Unassembled WGS sequence"/>
</dbReference>
<evidence type="ECO:0000259" key="11">
    <source>
        <dbReference type="Pfam" id="PF22456"/>
    </source>
</evidence>
<keyword evidence="6" id="KW-0482">Metalloprotease</keyword>
<dbReference type="FunFam" id="3.30.830.10:FF:000004">
    <property type="entry name" value="Putative insulin-degrading enzyme"/>
    <property type="match status" value="1"/>
</dbReference>
<dbReference type="InterPro" id="IPR011249">
    <property type="entry name" value="Metalloenz_LuxS/M16"/>
</dbReference>
<dbReference type="FunFam" id="3.30.830.10:FF:000003">
    <property type="entry name" value="Insulin-degrading enzyme"/>
    <property type="match status" value="1"/>
</dbReference>
<feature type="domain" description="Peptidase M16 C-terminal" evidence="9">
    <location>
        <begin position="222"/>
        <end position="401"/>
    </location>
</feature>
<dbReference type="GO" id="GO:0005739">
    <property type="term" value="C:mitochondrion"/>
    <property type="evidence" value="ECO:0007669"/>
    <property type="project" value="TreeGrafter"/>
</dbReference>
<feature type="domain" description="Coenzyme PQQ synthesis protein F-like C-terminal lobe" evidence="11">
    <location>
        <begin position="803"/>
        <end position="900"/>
    </location>
</feature>
<dbReference type="InterPro" id="IPR054734">
    <property type="entry name" value="PqqF-like_C_4"/>
</dbReference>
<dbReference type="PANTHER" id="PTHR43690">
    <property type="entry name" value="NARDILYSIN"/>
    <property type="match status" value="1"/>
</dbReference>
<evidence type="ECO:0000259" key="10">
    <source>
        <dbReference type="Pfam" id="PF16187"/>
    </source>
</evidence>
<dbReference type="GO" id="GO:0004222">
    <property type="term" value="F:metalloendopeptidase activity"/>
    <property type="evidence" value="ECO:0007669"/>
    <property type="project" value="TreeGrafter"/>
</dbReference>
<feature type="domain" description="Peptidase M16 middle/third" evidence="10">
    <location>
        <begin position="408"/>
        <end position="696"/>
    </location>
</feature>
<dbReference type="AlphaFoldDB" id="A0A8K0WIW8"/>
<evidence type="ECO:0000256" key="7">
    <source>
        <dbReference type="SAM" id="MobiDB-lite"/>
    </source>
</evidence>
<keyword evidence="2" id="KW-0645">Protease</keyword>
<dbReference type="InterPro" id="IPR050626">
    <property type="entry name" value="Peptidase_M16"/>
</dbReference>
<feature type="region of interest" description="Disordered" evidence="7">
    <location>
        <begin position="1003"/>
        <end position="1028"/>
    </location>
</feature>
<proteinExistence type="inferred from homology"/>
<dbReference type="EMBL" id="JAGPNK010000031">
    <property type="protein sequence ID" value="KAH7303590.1"/>
    <property type="molecule type" value="Genomic_DNA"/>
</dbReference>
<dbReference type="InterPro" id="IPR032632">
    <property type="entry name" value="Peptidase_M16_M"/>
</dbReference>
<reference evidence="12" key="1">
    <citation type="journal article" date="2021" name="Nat. Commun.">
        <title>Genetic determinants of endophytism in the Arabidopsis root mycobiome.</title>
        <authorList>
            <person name="Mesny F."/>
            <person name="Miyauchi S."/>
            <person name="Thiergart T."/>
            <person name="Pickel B."/>
            <person name="Atanasova L."/>
            <person name="Karlsson M."/>
            <person name="Huettel B."/>
            <person name="Barry K.W."/>
            <person name="Haridas S."/>
            <person name="Chen C."/>
            <person name="Bauer D."/>
            <person name="Andreopoulos W."/>
            <person name="Pangilinan J."/>
            <person name="LaButti K."/>
            <person name="Riley R."/>
            <person name="Lipzen A."/>
            <person name="Clum A."/>
            <person name="Drula E."/>
            <person name="Henrissat B."/>
            <person name="Kohler A."/>
            <person name="Grigoriev I.V."/>
            <person name="Martin F.M."/>
            <person name="Hacquard S."/>
        </authorList>
    </citation>
    <scope>NUCLEOTIDE SEQUENCE</scope>
    <source>
        <strain evidence="12">MPI-CAGE-CH-0235</strain>
    </source>
</reference>
<dbReference type="FunFam" id="3.30.830.10:FF:000005">
    <property type="entry name" value="nardilysin isoform X1"/>
    <property type="match status" value="1"/>
</dbReference>
<evidence type="ECO:0000313" key="13">
    <source>
        <dbReference type="Proteomes" id="UP000813444"/>
    </source>
</evidence>
<dbReference type="InterPro" id="IPR011765">
    <property type="entry name" value="Pept_M16_N"/>
</dbReference>
<dbReference type="InterPro" id="IPR007863">
    <property type="entry name" value="Peptidase_M16_C"/>
</dbReference>
<name>A0A8K0WIW8_9HYPO</name>
<dbReference type="GO" id="GO:0005829">
    <property type="term" value="C:cytosol"/>
    <property type="evidence" value="ECO:0007669"/>
    <property type="project" value="TreeGrafter"/>
</dbReference>
<evidence type="ECO:0000256" key="1">
    <source>
        <dbReference type="ARBA" id="ARBA00007261"/>
    </source>
</evidence>
<feature type="domain" description="Peptidase M16 N-terminal" evidence="8">
    <location>
        <begin position="46"/>
        <end position="196"/>
    </location>
</feature>
<dbReference type="Pfam" id="PF16187">
    <property type="entry name" value="Peptidase_M16_M"/>
    <property type="match status" value="1"/>
</dbReference>
<dbReference type="Pfam" id="PF22456">
    <property type="entry name" value="PqqF-like_C_4"/>
    <property type="match status" value="1"/>
</dbReference>
<evidence type="ECO:0000259" key="8">
    <source>
        <dbReference type="Pfam" id="PF00675"/>
    </source>
</evidence>
<organism evidence="12 13">
    <name type="scientific">Stachybotrys elegans</name>
    <dbReference type="NCBI Taxonomy" id="80388"/>
    <lineage>
        <taxon>Eukaryota</taxon>
        <taxon>Fungi</taxon>
        <taxon>Dikarya</taxon>
        <taxon>Ascomycota</taxon>
        <taxon>Pezizomycotina</taxon>
        <taxon>Sordariomycetes</taxon>
        <taxon>Hypocreomycetidae</taxon>
        <taxon>Hypocreales</taxon>
        <taxon>Stachybotryaceae</taxon>
        <taxon>Stachybotrys</taxon>
    </lineage>
</organism>
<keyword evidence="13" id="KW-1185">Reference proteome</keyword>
<evidence type="ECO:0000313" key="12">
    <source>
        <dbReference type="EMBL" id="KAH7303590.1"/>
    </source>
</evidence>
<evidence type="ECO:0000256" key="3">
    <source>
        <dbReference type="ARBA" id="ARBA00022723"/>
    </source>
</evidence>
<evidence type="ECO:0000256" key="5">
    <source>
        <dbReference type="ARBA" id="ARBA00022833"/>
    </source>
</evidence>
<evidence type="ECO:0000256" key="2">
    <source>
        <dbReference type="ARBA" id="ARBA00022670"/>
    </source>
</evidence>
<gene>
    <name evidence="12" type="ORF">B0I35DRAFT_402268</name>
</gene>
<comment type="caution">
    <text evidence="12">The sequence shown here is derived from an EMBL/GenBank/DDBJ whole genome shotgun (WGS) entry which is preliminary data.</text>
</comment>